<dbReference type="EMBL" id="LOSJ02000002">
    <property type="protein sequence ID" value="PNM57405.1"/>
    <property type="molecule type" value="Genomic_DNA"/>
</dbReference>
<dbReference type="Proteomes" id="UP000053748">
    <property type="component" value="Unassembled WGS sequence"/>
</dbReference>
<dbReference type="RefSeq" id="WP_000074653.1">
    <property type="nucleotide sequence ID" value="NZ_CAWMSS010000001.1"/>
</dbReference>
<evidence type="ECO:0000313" key="1">
    <source>
        <dbReference type="EMBL" id="PNM57405.1"/>
    </source>
</evidence>
<dbReference type="AlphaFoldDB" id="A0A2J9V0X9"/>
<dbReference type="OrthoDB" id="784829at2"/>
<protein>
    <submittedName>
        <fullName evidence="1">ATP-binding protein</fullName>
    </submittedName>
</protein>
<reference evidence="1" key="1">
    <citation type="submission" date="2017-12" db="EMBL/GenBank/DDBJ databases">
        <title>FDA dAtabase for Regulatory Grade micrObial Sequences (FDA-ARGOS): Supporting development and validation of Infectious Disease Dx tests.</title>
        <authorList>
            <person name="Hoffmann M."/>
            <person name="Allard M."/>
            <person name="Evans P."/>
            <person name="Brown E."/>
            <person name="Tallon L.J."/>
            <person name="Sadzewicz L."/>
            <person name="Sengamalay N."/>
            <person name="Ott S."/>
            <person name="Godinez A."/>
            <person name="Nagaraj S."/>
            <person name="Vavikolanu K."/>
            <person name="Aluvathingal J."/>
            <person name="Nadendla S."/>
            <person name="Hobson J."/>
            <person name="Sichtig H."/>
        </authorList>
    </citation>
    <scope>NUCLEOTIDE SEQUENCE [LARGE SCALE GENOMIC DNA]</scope>
    <source>
        <strain evidence="1">FDAARGOS_113</strain>
    </source>
</reference>
<accession>A0A2J9V0X9</accession>
<keyword evidence="2" id="KW-1185">Reference proteome</keyword>
<gene>
    <name evidence="1" type="ORF">AL544_015805</name>
</gene>
<evidence type="ECO:0000313" key="2">
    <source>
        <dbReference type="Proteomes" id="UP000053748"/>
    </source>
</evidence>
<keyword evidence="1" id="KW-0547">Nucleotide-binding</keyword>
<keyword evidence="1" id="KW-0067">ATP-binding</keyword>
<proteinExistence type="predicted"/>
<organism evidence="1 2">
    <name type="scientific">Vibrio mimicus</name>
    <dbReference type="NCBI Taxonomy" id="674"/>
    <lineage>
        <taxon>Bacteria</taxon>
        <taxon>Pseudomonadati</taxon>
        <taxon>Pseudomonadota</taxon>
        <taxon>Gammaproteobacteria</taxon>
        <taxon>Vibrionales</taxon>
        <taxon>Vibrionaceae</taxon>
        <taxon>Vibrio</taxon>
    </lineage>
</organism>
<comment type="caution">
    <text evidence="1">The sequence shown here is derived from an EMBL/GenBank/DDBJ whole genome shotgun (WGS) entry which is preliminary data.</text>
</comment>
<sequence>MSPKKIAVDDILDTFNSDDVKLDSASKPNLILRRGAVKEAVSPMDNKGIKLVRDVGKKLGVRLRIDDVKTKIMPEIEGLAWDFEAPQIAPAIRYAKSDDGKSVIIDLANDKNQVVEVKAGSVRILDTPPASNDSVYFVRPDYLKPMVTPIFSDSDERIALDKLRPFINTDDTTFFNLIGYITYVMSHPRSCQLPYPILMIQGEKGSGKSFFCNNVIRNLIDPISLDGLRMPRNEDDFVLQLNSMYLAVYDNMRSVTKDQSDLLCRASTRAASAKRTLFTTTGLTGLSLHSPMVLNGIHDFVKESDLADRCLRIRLVPMAPSKRRSEQDLRAELEAVLPEILGALLTLSSKVMQKLSLMKVSHSSRMMDYVFWLVGIEKVWSMPEGLLQKAYRANVRELMADGMVDDSLTLSLQKLVSKVGKGKIWKGTPSDLLDTLQELENPMYLPKAPGALSAKLFGQESSLNANGIFIKKGRGAERYVAVSDHQI</sequence>
<name>A0A2J9V0X9_VIBMI</name>
<dbReference type="GO" id="GO:0005524">
    <property type="term" value="F:ATP binding"/>
    <property type="evidence" value="ECO:0007669"/>
    <property type="project" value="UniProtKB-KW"/>
</dbReference>